<proteinExistence type="predicted"/>
<dbReference type="Proteomes" id="UP000001007">
    <property type="component" value="Chromosome"/>
</dbReference>
<evidence type="ECO:0000256" key="1">
    <source>
        <dbReference type="SAM" id="Phobius"/>
    </source>
</evidence>
<dbReference type="STRING" id="194439.CT1864"/>
<gene>
    <name evidence="2" type="ordered locus">CT1864</name>
</gene>
<keyword evidence="3" id="KW-1185">Reference proteome</keyword>
<reference evidence="2 3" key="1">
    <citation type="journal article" date="2002" name="Proc. Natl. Acad. Sci. U.S.A.">
        <title>The complete genome sequence of Chlorobium tepidum TLS, a photosynthetic, anaerobic, green-sulfur bacterium.</title>
        <authorList>
            <person name="Eisen J.A."/>
            <person name="Nelson K.E."/>
            <person name="Paulsen I.T."/>
            <person name="Heidelberg J.F."/>
            <person name="Wu M."/>
            <person name="Dodson R.J."/>
            <person name="Deboy R."/>
            <person name="Gwinn M.L."/>
            <person name="Nelson W.C."/>
            <person name="Haft D.H."/>
            <person name="Hickey E.K."/>
            <person name="Peterson J.D."/>
            <person name="Durkin A.S."/>
            <person name="Kolonay J.L."/>
            <person name="Yang F."/>
            <person name="Holt I."/>
            <person name="Umayam L.A."/>
            <person name="Mason T."/>
            <person name="Brenner M."/>
            <person name="Shea T.P."/>
            <person name="Parksey D."/>
            <person name="Nierman W.C."/>
            <person name="Feldblyum T.V."/>
            <person name="Hansen C.L."/>
            <person name="Craven M.B."/>
            <person name="Radune D."/>
            <person name="Vamathevan J."/>
            <person name="Khouri H."/>
            <person name="White O."/>
            <person name="Gruber T.M."/>
            <person name="Ketchum K.A."/>
            <person name="Venter J.C."/>
            <person name="Tettelin H."/>
            <person name="Bryant D.A."/>
            <person name="Fraser C.M."/>
        </authorList>
    </citation>
    <scope>NUCLEOTIDE SEQUENCE [LARGE SCALE GENOMIC DNA]</scope>
    <source>
        <strain evidence="3">ATCC 49652 / DSM 12025 / NBRC 103806 / TLS</strain>
    </source>
</reference>
<evidence type="ECO:0000313" key="2">
    <source>
        <dbReference type="EMBL" id="AAM73083.1"/>
    </source>
</evidence>
<feature type="transmembrane region" description="Helical" evidence="1">
    <location>
        <begin position="27"/>
        <end position="47"/>
    </location>
</feature>
<keyword evidence="1" id="KW-1133">Transmembrane helix</keyword>
<protein>
    <submittedName>
        <fullName evidence="2">Uncharacterized protein</fullName>
    </submittedName>
</protein>
<dbReference type="AlphaFoldDB" id="Q8KBC5"/>
<evidence type="ECO:0000313" key="3">
    <source>
        <dbReference type="Proteomes" id="UP000001007"/>
    </source>
</evidence>
<keyword evidence="1" id="KW-0472">Membrane</keyword>
<name>Q8KBC5_CHLTE</name>
<dbReference type="EMBL" id="AE006470">
    <property type="protein sequence ID" value="AAM73083.1"/>
    <property type="molecule type" value="Genomic_DNA"/>
</dbReference>
<dbReference type="KEGG" id="cte:CT1864"/>
<dbReference type="EnsemblBacteria" id="AAM73083">
    <property type="protein sequence ID" value="AAM73083"/>
    <property type="gene ID" value="CT1864"/>
</dbReference>
<organism evidence="2 3">
    <name type="scientific">Chlorobaculum tepidum (strain ATCC 49652 / DSM 12025 / NBRC 103806 / TLS)</name>
    <name type="common">Chlorobium tepidum</name>
    <dbReference type="NCBI Taxonomy" id="194439"/>
    <lineage>
        <taxon>Bacteria</taxon>
        <taxon>Pseudomonadati</taxon>
        <taxon>Chlorobiota</taxon>
        <taxon>Chlorobiia</taxon>
        <taxon>Chlorobiales</taxon>
        <taxon>Chlorobiaceae</taxon>
        <taxon>Chlorobaculum</taxon>
    </lineage>
</organism>
<accession>Q8KBC5</accession>
<keyword evidence="1" id="KW-0812">Transmembrane</keyword>
<dbReference type="HOGENOM" id="CLU_2988279_0_0_10"/>
<sequence length="57" mass="6531">MELMAKDIRRAIGWSSRVTERLVAGKAMNSISVNAIPLFFIHMFLIAQEMSPRHSDR</sequence>
<dbReference type="OrthoDB" id="9954643at2"/>